<dbReference type="HOGENOM" id="CLU_1796315_0_0_1"/>
<evidence type="ECO:0000313" key="2">
    <source>
        <dbReference type="EMBL" id="EXF82012.1"/>
    </source>
</evidence>
<reference evidence="2 3" key="1">
    <citation type="submission" date="2014-02" db="EMBL/GenBank/DDBJ databases">
        <title>The genome sequence of Colletotrichum fioriniae PJ7.</title>
        <authorList>
            <person name="Baroncelli R."/>
            <person name="Thon M.R."/>
        </authorList>
    </citation>
    <scope>NUCLEOTIDE SEQUENCE [LARGE SCALE GENOMIC DNA]</scope>
    <source>
        <strain evidence="2 3">PJ7</strain>
    </source>
</reference>
<keyword evidence="3" id="KW-1185">Reference proteome</keyword>
<dbReference type="Proteomes" id="UP000020467">
    <property type="component" value="Unassembled WGS sequence"/>
</dbReference>
<dbReference type="EMBL" id="JARH01000341">
    <property type="protein sequence ID" value="EXF82012.1"/>
    <property type="molecule type" value="Genomic_DNA"/>
</dbReference>
<evidence type="ECO:0000256" key="1">
    <source>
        <dbReference type="SAM" id="MobiDB-lite"/>
    </source>
</evidence>
<protein>
    <submittedName>
        <fullName evidence="2">Uncharacterized protein</fullName>
    </submittedName>
</protein>
<evidence type="ECO:0000313" key="3">
    <source>
        <dbReference type="Proteomes" id="UP000020467"/>
    </source>
</evidence>
<feature type="compositionally biased region" description="Basic and acidic residues" evidence="1">
    <location>
        <begin position="30"/>
        <end position="45"/>
    </location>
</feature>
<sequence length="144" mass="15788">MRGNFRTVGGFVGFRSGRRPLTLSGPLGADIEKNGLEMDPSEKKSSNLVSHSSGSISEDISDFKRPTTALLAATLILLGSSTLDLYAMLGQSQTELKKASTEDGSFWIEAQPLDGEWYRMLNDILGENMKLKVCNLRRSLEVCD</sequence>
<name>A0A010QPH3_9PEZI</name>
<organism evidence="2 3">
    <name type="scientific">Colletotrichum fioriniae PJ7</name>
    <dbReference type="NCBI Taxonomy" id="1445577"/>
    <lineage>
        <taxon>Eukaryota</taxon>
        <taxon>Fungi</taxon>
        <taxon>Dikarya</taxon>
        <taxon>Ascomycota</taxon>
        <taxon>Pezizomycotina</taxon>
        <taxon>Sordariomycetes</taxon>
        <taxon>Hypocreomycetidae</taxon>
        <taxon>Glomerellales</taxon>
        <taxon>Glomerellaceae</taxon>
        <taxon>Colletotrichum</taxon>
        <taxon>Colletotrichum acutatum species complex</taxon>
    </lineage>
</organism>
<gene>
    <name evidence="2" type="ORF">CFIO01_00526</name>
</gene>
<dbReference type="KEGG" id="cfj:CFIO01_00526"/>
<feature type="region of interest" description="Disordered" evidence="1">
    <location>
        <begin position="29"/>
        <end position="59"/>
    </location>
</feature>
<dbReference type="AlphaFoldDB" id="A0A010QPH3"/>
<accession>A0A010QPH3</accession>
<comment type="caution">
    <text evidence="2">The sequence shown here is derived from an EMBL/GenBank/DDBJ whole genome shotgun (WGS) entry which is preliminary data.</text>
</comment>
<proteinExistence type="predicted"/>